<dbReference type="InterPro" id="IPR050552">
    <property type="entry name" value="LacD_aldolase"/>
</dbReference>
<evidence type="ECO:0000256" key="1">
    <source>
        <dbReference type="ARBA" id="ARBA00008679"/>
    </source>
</evidence>
<dbReference type="GO" id="GO:0061595">
    <property type="term" value="F:6-deoxy-6-sulfofructose-1-phosphate aldolase activity"/>
    <property type="evidence" value="ECO:0007669"/>
    <property type="project" value="TreeGrafter"/>
</dbReference>
<evidence type="ECO:0000313" key="4">
    <source>
        <dbReference type="Proteomes" id="UP000608530"/>
    </source>
</evidence>
<dbReference type="SUPFAM" id="SSF51569">
    <property type="entry name" value="Aldolase"/>
    <property type="match status" value="1"/>
</dbReference>
<gene>
    <name evidence="3" type="ORF">JD276_10200</name>
</gene>
<dbReference type="SMART" id="SM01133">
    <property type="entry name" value="DeoC"/>
    <property type="match status" value="1"/>
</dbReference>
<dbReference type="Gene3D" id="3.20.20.70">
    <property type="entry name" value="Aldolase class I"/>
    <property type="match status" value="1"/>
</dbReference>
<keyword evidence="4" id="KW-1185">Reference proteome</keyword>
<dbReference type="EMBL" id="JAEHOH010000013">
    <property type="protein sequence ID" value="MBK0419403.1"/>
    <property type="molecule type" value="Genomic_DNA"/>
</dbReference>
<name>A0A934UVN6_9MICO</name>
<sequence length="272" mass="29033">MLAVDQREALRDMMATARGTAIADADLTDFKVRAAQILTPFASAVLVDQEFGWDAIVDQGAIAPGCAAIAAADRFTPGNGEFVRTAEFDTTLDYARMKEQGAKALKLLVLWREDRDPQERIDEVRSFVETCRSLDLVSIIEPVSRGRWDGAPCDTEAGVLAAARELGGLGADVYKAEVPFKGRATDSEISEASRALTDSIDGPWVVLSSGVDAERFPEAVRIACTAGASGFLAGRAVWASVLGAASIEQELKDVSVARLQRLARVVDDAVSA</sequence>
<dbReference type="GO" id="GO:1902777">
    <property type="term" value="P:6-sulfoquinovose(1-) catabolic process"/>
    <property type="evidence" value="ECO:0007669"/>
    <property type="project" value="TreeGrafter"/>
</dbReference>
<dbReference type="Pfam" id="PF01791">
    <property type="entry name" value="DeoC"/>
    <property type="match status" value="1"/>
</dbReference>
<keyword evidence="2" id="KW-0456">Lyase</keyword>
<dbReference type="AlphaFoldDB" id="A0A934UVN6"/>
<dbReference type="PANTHER" id="PTHR39340:SF1">
    <property type="entry name" value="SULFOFRUCTOSEPHOSPHATE ALDOLASE"/>
    <property type="match status" value="1"/>
</dbReference>
<organism evidence="3 4">
    <name type="scientific">Leucobacter chromiisoli</name>
    <dbReference type="NCBI Taxonomy" id="2796471"/>
    <lineage>
        <taxon>Bacteria</taxon>
        <taxon>Bacillati</taxon>
        <taxon>Actinomycetota</taxon>
        <taxon>Actinomycetes</taxon>
        <taxon>Micrococcales</taxon>
        <taxon>Microbacteriaceae</taxon>
        <taxon>Leucobacter</taxon>
    </lineage>
</organism>
<dbReference type="PANTHER" id="PTHR39340">
    <property type="entry name" value="SULFOFRUCTOSEPHOSPHATE ALDOLASE"/>
    <property type="match status" value="1"/>
</dbReference>
<dbReference type="Proteomes" id="UP000608530">
    <property type="component" value="Unassembled WGS sequence"/>
</dbReference>
<evidence type="ECO:0000313" key="3">
    <source>
        <dbReference type="EMBL" id="MBK0419403.1"/>
    </source>
</evidence>
<reference evidence="3" key="1">
    <citation type="submission" date="2020-12" db="EMBL/GenBank/DDBJ databases">
        <title>Leucobacter sp. CAS1, isolated from Chromium sludge.</title>
        <authorList>
            <person name="Xu Z."/>
        </authorList>
    </citation>
    <scope>NUCLEOTIDE SEQUENCE</scope>
    <source>
        <strain evidence="3">CSA1</strain>
    </source>
</reference>
<dbReference type="InterPro" id="IPR013785">
    <property type="entry name" value="Aldolase_TIM"/>
</dbReference>
<evidence type="ECO:0000256" key="2">
    <source>
        <dbReference type="ARBA" id="ARBA00023239"/>
    </source>
</evidence>
<proteinExistence type="inferred from homology"/>
<accession>A0A934UVN6</accession>
<dbReference type="InterPro" id="IPR002915">
    <property type="entry name" value="DeoC/FbaB/LacD_aldolase"/>
</dbReference>
<comment type="similarity">
    <text evidence="1">Belongs to the aldolase LacD family.</text>
</comment>
<comment type="caution">
    <text evidence="3">The sequence shown here is derived from an EMBL/GenBank/DDBJ whole genome shotgun (WGS) entry which is preliminary data.</text>
</comment>
<protein>
    <submittedName>
        <fullName evidence="3">Aldolase</fullName>
    </submittedName>
</protein>